<evidence type="ECO:0000259" key="8">
    <source>
        <dbReference type="PROSITE" id="PS51831"/>
    </source>
</evidence>
<dbReference type="Pfam" id="PF12072">
    <property type="entry name" value="RNase_Y_N"/>
    <property type="match status" value="1"/>
</dbReference>
<keyword evidence="5" id="KW-0472">Membrane</keyword>
<dbReference type="InterPro" id="IPR036612">
    <property type="entry name" value="KH_dom_type_1_sf"/>
</dbReference>
<dbReference type="InterPro" id="IPR017705">
    <property type="entry name" value="Ribonuclease_Y"/>
</dbReference>
<keyword evidence="2 5" id="KW-0255">Endonuclease</keyword>
<dbReference type="GO" id="GO:0003723">
    <property type="term" value="F:RNA binding"/>
    <property type="evidence" value="ECO:0007669"/>
    <property type="project" value="UniProtKB-UniRule"/>
</dbReference>
<dbReference type="CDD" id="cd22431">
    <property type="entry name" value="KH-I_RNaseY"/>
    <property type="match status" value="1"/>
</dbReference>
<evidence type="ECO:0000256" key="6">
    <source>
        <dbReference type="NCBIfam" id="TIGR03319"/>
    </source>
</evidence>
<dbReference type="InterPro" id="IPR004087">
    <property type="entry name" value="KH_dom"/>
</dbReference>
<dbReference type="SMART" id="SM00322">
    <property type="entry name" value="KH"/>
    <property type="match status" value="1"/>
</dbReference>
<feature type="domain" description="HD" evidence="8">
    <location>
        <begin position="338"/>
        <end position="431"/>
    </location>
</feature>
<keyword evidence="5" id="KW-1133">Transmembrane helix</keyword>
<dbReference type="EMBL" id="LHCF01000001">
    <property type="protein sequence ID" value="KOR75740.1"/>
    <property type="molecule type" value="Genomic_DNA"/>
</dbReference>
<dbReference type="SUPFAM" id="SSF109604">
    <property type="entry name" value="HD-domain/PDEase-like"/>
    <property type="match status" value="1"/>
</dbReference>
<comment type="caution">
    <text evidence="9">The sequence shown here is derived from an EMBL/GenBank/DDBJ whole genome shotgun (WGS) entry which is preliminary data.</text>
</comment>
<dbReference type="PATRIC" id="fig|479893.3.peg.80"/>
<dbReference type="InterPro" id="IPR003607">
    <property type="entry name" value="HD/PDEase_dom"/>
</dbReference>
<keyword evidence="4 5" id="KW-0694">RNA-binding</keyword>
<dbReference type="GO" id="GO:0006402">
    <property type="term" value="P:mRNA catabolic process"/>
    <property type="evidence" value="ECO:0007669"/>
    <property type="project" value="UniProtKB-UniRule"/>
</dbReference>
<gene>
    <name evidence="5" type="primary">rny</name>
    <name evidence="9" type="ORF">CPX_001302</name>
</gene>
<dbReference type="Pfam" id="PF01966">
    <property type="entry name" value="HD"/>
    <property type="match status" value="1"/>
</dbReference>
<dbReference type="GO" id="GO:0005886">
    <property type="term" value="C:plasma membrane"/>
    <property type="evidence" value="ECO:0007669"/>
    <property type="project" value="UniProtKB-SubCell"/>
</dbReference>
<organism evidence="9 10">
    <name type="scientific">Candidatus Phytoplasma pruni</name>
    <dbReference type="NCBI Taxonomy" id="479893"/>
    <lineage>
        <taxon>Bacteria</taxon>
        <taxon>Bacillati</taxon>
        <taxon>Mycoplasmatota</taxon>
        <taxon>Mollicutes</taxon>
        <taxon>Acholeplasmatales</taxon>
        <taxon>Acholeplasmataceae</taxon>
        <taxon>Candidatus Phytoplasma</taxon>
        <taxon>16SrIII (X-disease group)</taxon>
    </lineage>
</organism>
<dbReference type="PANTHER" id="PTHR12826">
    <property type="entry name" value="RIBONUCLEASE Y"/>
    <property type="match status" value="1"/>
</dbReference>
<feature type="coiled-coil region" evidence="7">
    <location>
        <begin position="107"/>
        <end position="141"/>
    </location>
</feature>
<dbReference type="GO" id="GO:0016787">
    <property type="term" value="F:hydrolase activity"/>
    <property type="evidence" value="ECO:0007669"/>
    <property type="project" value="UniProtKB-KW"/>
</dbReference>
<keyword evidence="7" id="KW-0175">Coiled coil</keyword>
<dbReference type="HAMAP" id="MF_00335">
    <property type="entry name" value="RNase_Y"/>
    <property type="match status" value="1"/>
</dbReference>
<evidence type="ECO:0000313" key="10">
    <source>
        <dbReference type="Proteomes" id="UP000037386"/>
    </source>
</evidence>
<dbReference type="STRING" id="479893.CPX_001302"/>
<accession>A0A0M1N118</accession>
<evidence type="ECO:0000256" key="1">
    <source>
        <dbReference type="ARBA" id="ARBA00022722"/>
    </source>
</evidence>
<dbReference type="Proteomes" id="UP000037386">
    <property type="component" value="Unassembled WGS sequence"/>
</dbReference>
<dbReference type="AlphaFoldDB" id="A0A0M1N118"/>
<dbReference type="OrthoDB" id="9803205at2"/>
<dbReference type="SUPFAM" id="SSF54791">
    <property type="entry name" value="Eukaryotic type KH-domain (KH-domain type I)"/>
    <property type="match status" value="1"/>
</dbReference>
<dbReference type="RefSeq" id="WP_053521286.1">
    <property type="nucleotide sequence ID" value="NZ_LHCF01000001.1"/>
</dbReference>
<evidence type="ECO:0000256" key="4">
    <source>
        <dbReference type="ARBA" id="ARBA00022884"/>
    </source>
</evidence>
<dbReference type="InterPro" id="IPR006675">
    <property type="entry name" value="HDIG_dom"/>
</dbReference>
<evidence type="ECO:0000256" key="7">
    <source>
        <dbReference type="SAM" id="Coils"/>
    </source>
</evidence>
<keyword evidence="5" id="KW-1003">Cell membrane</keyword>
<evidence type="ECO:0000256" key="3">
    <source>
        <dbReference type="ARBA" id="ARBA00022801"/>
    </source>
</evidence>
<protein>
    <recommendedName>
        <fullName evidence="5 6">Ribonuclease Y</fullName>
        <shortName evidence="5">RNase Y</shortName>
        <ecNumber evidence="5 6">3.1.-.-</ecNumber>
    </recommendedName>
</protein>
<comment type="similarity">
    <text evidence="5">Belongs to the RNase Y family.</text>
</comment>
<dbReference type="EC" id="3.1.-.-" evidence="5 6"/>
<dbReference type="CDD" id="cd00077">
    <property type="entry name" value="HDc"/>
    <property type="match status" value="1"/>
</dbReference>
<dbReference type="SMART" id="SM00471">
    <property type="entry name" value="HDc"/>
    <property type="match status" value="1"/>
</dbReference>
<dbReference type="NCBIfam" id="TIGR00277">
    <property type="entry name" value="HDIG"/>
    <property type="match status" value="1"/>
</dbReference>
<keyword evidence="5" id="KW-0812">Transmembrane</keyword>
<evidence type="ECO:0000256" key="2">
    <source>
        <dbReference type="ARBA" id="ARBA00022759"/>
    </source>
</evidence>
<dbReference type="PROSITE" id="PS51831">
    <property type="entry name" value="HD"/>
    <property type="match status" value="1"/>
</dbReference>
<comment type="subcellular location">
    <subcellularLocation>
        <location evidence="5">Cell membrane</location>
        <topology evidence="5">Single-pass membrane protein</topology>
    </subcellularLocation>
</comment>
<proteinExistence type="inferred from homology"/>
<dbReference type="InterPro" id="IPR022711">
    <property type="entry name" value="RNase_Y_N"/>
</dbReference>
<dbReference type="PANTHER" id="PTHR12826:SF15">
    <property type="entry name" value="RIBONUCLEASE Y"/>
    <property type="match status" value="1"/>
</dbReference>
<evidence type="ECO:0000256" key="5">
    <source>
        <dbReference type="HAMAP-Rule" id="MF_00335"/>
    </source>
</evidence>
<reference evidence="10" key="1">
    <citation type="submission" date="2015-05" db="EMBL/GenBank/DDBJ databases">
        <title>Draft genome sequence of 'Candidatus Phytoplasma Pruni' strain CX, a plant pathogenic bacterium.</title>
        <authorList>
            <person name="Lee I.-M."/>
            <person name="Bottner-Parker K.D."/>
            <person name="Shao J."/>
            <person name="Gundersen-Rindal D.E."/>
            <person name="Zhao Y."/>
            <person name="Davis R.E."/>
        </authorList>
    </citation>
    <scope>NUCLEOTIDE SEQUENCE [LARGE SCALE GENOMIC DNA]</scope>
    <source>
        <strain evidence="10">CX</strain>
    </source>
</reference>
<sequence length="525" mass="60388">MLPGTHLWFLALVVLLLILLTAGVYYYFFHYRFKIQKMLQNANKKIKDKIINSQILAQDLLSEAKKEIYLLKKETEYDLNQRRKIIVNLEEKIIYKEDLLASRTKYLNEKEELLFFKEQNINKQKKEMEHLQSKNQQIINQQQLKLEEIASLTQVKAKEILMEEARTLVAQDMMFLIKEKEEELKFKVKKQATNLLVSTMQTLSRDISSEHNVDIIYFENNDLKGRIIGKDGRNIKSFEIITGVDLIIDDVPNTVILSSFDSIRREIARRTLESLIVDGRITPASIEKTFNKMNFEVDNFIQEIGEEAVLETKIGFIHNDLVQLLGKLNFRTSYGQNVLRHSVEVAFIAGKLAAEIGENQNIARRAGLLHDIGKSLDYEIEGSHVKIGVDLATKFQEPKEVIDAIASHHEDEEPKTVIAVLVAIADAISSSRPGARRESIENYIQRITQLEEIADNIKGVEKSYAIRSGREIRVIVKPEDIDDLATFLIAEQIKNQIKKNINYNGSIKITVIREFRVTEVFDVNS</sequence>
<dbReference type="GO" id="GO:0004521">
    <property type="term" value="F:RNA endonuclease activity"/>
    <property type="evidence" value="ECO:0007669"/>
    <property type="project" value="UniProtKB-UniRule"/>
</dbReference>
<feature type="transmembrane region" description="Helical" evidence="5">
    <location>
        <begin position="6"/>
        <end position="28"/>
    </location>
</feature>
<dbReference type="Gene3D" id="1.10.3210.10">
    <property type="entry name" value="Hypothetical protein af1432"/>
    <property type="match status" value="1"/>
</dbReference>
<comment type="function">
    <text evidence="5">Endoribonuclease that initiates mRNA decay.</text>
</comment>
<dbReference type="InterPro" id="IPR006674">
    <property type="entry name" value="HD_domain"/>
</dbReference>
<keyword evidence="1 5" id="KW-0540">Nuclease</keyword>
<dbReference type="NCBIfam" id="TIGR03319">
    <property type="entry name" value="RNase_Y"/>
    <property type="match status" value="1"/>
</dbReference>
<evidence type="ECO:0000313" key="9">
    <source>
        <dbReference type="EMBL" id="KOR75740.1"/>
    </source>
</evidence>
<name>A0A0M1N118_9MOLU</name>
<keyword evidence="3 5" id="KW-0378">Hydrolase</keyword>